<protein>
    <submittedName>
        <fullName evidence="1">Uncharacterized protein</fullName>
    </submittedName>
</protein>
<evidence type="ECO:0000313" key="2">
    <source>
        <dbReference type="Proteomes" id="UP000824881"/>
    </source>
</evidence>
<keyword evidence="2" id="KW-1185">Reference proteome</keyword>
<dbReference type="Proteomes" id="UP000824881">
    <property type="component" value="Unassembled WGS sequence"/>
</dbReference>
<evidence type="ECO:0000313" key="1">
    <source>
        <dbReference type="EMBL" id="KAG9222813.1"/>
    </source>
</evidence>
<comment type="caution">
    <text evidence="1">The sequence shown here is derived from an EMBL/GenBank/DDBJ whole genome shotgun (WGS) entry which is preliminary data.</text>
</comment>
<accession>A0ACB7IYZ0</accession>
<name>A0ACB7IYZ0_PLECO</name>
<dbReference type="EMBL" id="WQMT02000005">
    <property type="protein sequence ID" value="KAG9222813.1"/>
    <property type="molecule type" value="Genomic_DNA"/>
</dbReference>
<proteinExistence type="predicted"/>
<gene>
    <name evidence="1" type="ORF">CCMSSC00406_0000498</name>
</gene>
<reference evidence="1 2" key="1">
    <citation type="journal article" date="2021" name="Appl. Environ. Microbiol.">
        <title>Genetic linkage and physical mapping for an oyster mushroom Pleurotus cornucopiae and QTL analysis for the trait cap color.</title>
        <authorList>
            <person name="Zhang Y."/>
            <person name="Gao W."/>
            <person name="Sonnenberg A."/>
            <person name="Chen Q."/>
            <person name="Zhang J."/>
            <person name="Huang C."/>
        </authorList>
    </citation>
    <scope>NUCLEOTIDE SEQUENCE [LARGE SCALE GENOMIC DNA]</scope>
    <source>
        <strain evidence="1">CCMSSC00406</strain>
    </source>
</reference>
<organism evidence="1 2">
    <name type="scientific">Pleurotus cornucopiae</name>
    <name type="common">Cornucopia mushroom</name>
    <dbReference type="NCBI Taxonomy" id="5321"/>
    <lineage>
        <taxon>Eukaryota</taxon>
        <taxon>Fungi</taxon>
        <taxon>Dikarya</taxon>
        <taxon>Basidiomycota</taxon>
        <taxon>Agaricomycotina</taxon>
        <taxon>Agaricomycetes</taxon>
        <taxon>Agaricomycetidae</taxon>
        <taxon>Agaricales</taxon>
        <taxon>Pleurotineae</taxon>
        <taxon>Pleurotaceae</taxon>
        <taxon>Pleurotus</taxon>
    </lineage>
</organism>
<sequence length="252" mass="28563">MLHSVSDMLRFYHRPLSTILRQRPCRLRTLSSPFRIGESLRLPVVAFSTRVERIPRKCPSCHQPLTTSIPACTNCWFIAGLPSDISYHELLGLPADTNPFAIDTAALKSNFRRAQQVCHPDSWASKGEGKQDLAHSLSSLVNNAYQRLLKPLARAEYILERNGHPMSEEDKLDDMIFISEVMEAREEIENADNPVLIQAIREENRGKISDIIDEIETLIEAKDWAAVKEATIRLKYLEGIERAAHAHEDAHS</sequence>